<dbReference type="InterPro" id="IPR053891">
    <property type="entry name" value="Shisa_N"/>
</dbReference>
<name>A0AAW0P728_9GOBI</name>
<dbReference type="PANTHER" id="PTHR47510">
    <property type="entry name" value="REVERSE TRANSCRIPTASE DOMAIN-CONTAINING PROTEIN"/>
    <property type="match status" value="1"/>
</dbReference>
<protein>
    <recommendedName>
        <fullName evidence="3">Reverse transcriptase domain-containing protein</fullName>
    </recommendedName>
</protein>
<accession>A0AAW0P728</accession>
<dbReference type="InterPro" id="IPR043502">
    <property type="entry name" value="DNA/RNA_pol_sf"/>
</dbReference>
<feature type="compositionally biased region" description="Basic residues" evidence="1">
    <location>
        <begin position="833"/>
        <end position="843"/>
    </location>
</feature>
<proteinExistence type="predicted"/>
<dbReference type="GO" id="GO:0008168">
    <property type="term" value="F:methyltransferase activity"/>
    <property type="evidence" value="ECO:0007669"/>
    <property type="project" value="InterPro"/>
</dbReference>
<feature type="region of interest" description="Disordered" evidence="1">
    <location>
        <begin position="820"/>
        <end position="851"/>
    </location>
</feature>
<dbReference type="GO" id="GO:0016706">
    <property type="term" value="F:2-oxoglutarate-dependent dioxygenase activity"/>
    <property type="evidence" value="ECO:0007669"/>
    <property type="project" value="InterPro"/>
</dbReference>
<dbReference type="CDD" id="cd01650">
    <property type="entry name" value="RT_nLTR_like"/>
    <property type="match status" value="1"/>
</dbReference>
<dbReference type="Proteomes" id="UP001460270">
    <property type="component" value="Unassembled WGS sequence"/>
</dbReference>
<dbReference type="InterPro" id="IPR015095">
    <property type="entry name" value="AlkB_hom8_N"/>
</dbReference>
<evidence type="ECO:0000256" key="2">
    <source>
        <dbReference type="SAM" id="Phobius"/>
    </source>
</evidence>
<evidence type="ECO:0000259" key="3">
    <source>
        <dbReference type="PROSITE" id="PS50878"/>
    </source>
</evidence>
<gene>
    <name evidence="4" type="ORF">WMY93_010401</name>
</gene>
<evidence type="ECO:0000313" key="4">
    <source>
        <dbReference type="EMBL" id="KAK7919117.1"/>
    </source>
</evidence>
<dbReference type="InterPro" id="IPR036691">
    <property type="entry name" value="Endo/exonu/phosph_ase_sf"/>
</dbReference>
<dbReference type="InterPro" id="IPR000477">
    <property type="entry name" value="RT_dom"/>
</dbReference>
<feature type="region of interest" description="Disordered" evidence="1">
    <location>
        <begin position="911"/>
        <end position="930"/>
    </location>
</feature>
<dbReference type="PANTHER" id="PTHR47510:SF3">
    <property type="entry name" value="ENDO_EXONUCLEASE_PHOSPHATASE DOMAIN-CONTAINING PROTEIN"/>
    <property type="match status" value="1"/>
</dbReference>
<dbReference type="Gene3D" id="3.60.10.10">
    <property type="entry name" value="Endonuclease/exonuclease/phosphatase"/>
    <property type="match status" value="1"/>
</dbReference>
<dbReference type="Pfam" id="PF00078">
    <property type="entry name" value="RVT_1"/>
    <property type="match status" value="1"/>
</dbReference>
<dbReference type="Pfam" id="PF09004">
    <property type="entry name" value="ALKBH8_N"/>
    <property type="match status" value="1"/>
</dbReference>
<sequence length="1054" mass="118247">MRRNKNFSTSCVLCFTETWLNKQIPDRALHLEGFQLLRGDRQRDLSGGKTKGGGVCFYINNAWCSDVKVISEHCSPALEYLFINCKPFYSPREFASFILAAVYIPPSADVHEAQRALAEQILCVERILPDSLVIILEDFNKGNLSQELPKYRQFVKCPTREQNTLDYCYTTVSGAYRAVPRAALGFSDHAMIHLIPSYRQKLKLSKPAVRTSKRWTSEAVEELRTCLDKTDWDMFRAATDSLDDYTDTPWFSPRLRQLRREREAANRANDREGYKGAKYQFSREVEQANTNYKPRAQHAADDLQLAEKPKTFYAKFEIPHPSSTLLTAQASSAALEPHPSPTTLTTFTTVDSTTPPDHPSPSTAFSVTDEEVLKLFRKQNPRKAPGPDGVSPATLRHCAEELAPVFTDIFNISLESCHVPACFKLSTIVPVPKKPRITGLNDYRPVALTSVVMKSFERLVLPHLKSFTSLLDPLQFAYRANRSVDDAINLAFHFILQHLDSPGTYARILFVDFSSAFNTILSALLQDKLSQLKVPDFLMDRRQCVRLGKNVSTTRTINTGSPQGCVLSPLLFSLYTNCCTSSHDSVKLIKFADDTTLIGLISDEDSGDDRRLQESHSPLTPLVLTDSPITTVDSIRFLSTTITQDLKWEPSISSLIKKAQQRMYFLRQLKKAKLPAQMMVQFYTTIIESILNSSITVWYTGATVRDRHRLQRIVRSAEKVIGSSLPSLQDLYVSRTRGRADLDLTVTVSRPGPDCDVSPPGPDCDVSPDLDLTTNFQSSTRDWVETQTEHTVCLRGIGSITESADLTLRHFSTAESKALTARRGAQSRETLQHHGKQSHHASFQHRGEHRPDRATFQHWRAEQASNICGASGDEARVQKSRDVPLTCFQDARGEGPAGRCCSRQKAQTVHSEAPKTTLVPSTLQPRTTPPVPVSNHDTCLGYYDVSGQYDKMFECNNTDHRYCCGTCFLRFCCEYKKDRLNQKACDNYQSPKWVQTAAPSPVPTGDTYDPSLDPTNTAVYITCGIIAFIIVLGVSAKVAYDKATEPPQEMNIHR</sequence>
<evidence type="ECO:0000256" key="1">
    <source>
        <dbReference type="SAM" id="MobiDB-lite"/>
    </source>
</evidence>
<keyword evidence="2" id="KW-1133">Transmembrane helix</keyword>
<keyword evidence="5" id="KW-1185">Reference proteome</keyword>
<dbReference type="Pfam" id="PF13908">
    <property type="entry name" value="Shisa_N"/>
    <property type="match status" value="1"/>
</dbReference>
<keyword evidence="2" id="KW-0472">Membrane</keyword>
<dbReference type="AlphaFoldDB" id="A0AAW0P728"/>
<dbReference type="SUPFAM" id="SSF56219">
    <property type="entry name" value="DNase I-like"/>
    <property type="match status" value="1"/>
</dbReference>
<feature type="domain" description="Reverse transcriptase" evidence="3">
    <location>
        <begin position="412"/>
        <end position="642"/>
    </location>
</feature>
<organism evidence="4 5">
    <name type="scientific">Mugilogobius chulae</name>
    <name type="common">yellowstripe goby</name>
    <dbReference type="NCBI Taxonomy" id="88201"/>
    <lineage>
        <taxon>Eukaryota</taxon>
        <taxon>Metazoa</taxon>
        <taxon>Chordata</taxon>
        <taxon>Craniata</taxon>
        <taxon>Vertebrata</taxon>
        <taxon>Euteleostomi</taxon>
        <taxon>Actinopterygii</taxon>
        <taxon>Neopterygii</taxon>
        <taxon>Teleostei</taxon>
        <taxon>Neoteleostei</taxon>
        <taxon>Acanthomorphata</taxon>
        <taxon>Gobiaria</taxon>
        <taxon>Gobiiformes</taxon>
        <taxon>Gobioidei</taxon>
        <taxon>Gobiidae</taxon>
        <taxon>Gobionellinae</taxon>
        <taxon>Mugilogobius</taxon>
    </lineage>
</organism>
<reference evidence="5" key="1">
    <citation type="submission" date="2024-04" db="EMBL/GenBank/DDBJ databases">
        <title>Salinicola lusitanus LLJ914,a marine bacterium isolated from the Okinawa Trough.</title>
        <authorList>
            <person name="Li J."/>
        </authorList>
    </citation>
    <scope>NUCLEOTIDE SEQUENCE [LARGE SCALE GENOMIC DNA]</scope>
</reference>
<dbReference type="PROSITE" id="PS50878">
    <property type="entry name" value="RT_POL"/>
    <property type="match status" value="1"/>
</dbReference>
<comment type="caution">
    <text evidence="4">The sequence shown here is derived from an EMBL/GenBank/DDBJ whole genome shotgun (WGS) entry which is preliminary data.</text>
</comment>
<dbReference type="SUPFAM" id="SSF56672">
    <property type="entry name" value="DNA/RNA polymerases"/>
    <property type="match status" value="1"/>
</dbReference>
<feature type="transmembrane region" description="Helical" evidence="2">
    <location>
        <begin position="1018"/>
        <end position="1040"/>
    </location>
</feature>
<evidence type="ECO:0000313" key="5">
    <source>
        <dbReference type="Proteomes" id="UP001460270"/>
    </source>
</evidence>
<keyword evidence="2" id="KW-0812">Transmembrane</keyword>
<dbReference type="EMBL" id="JBBPFD010000007">
    <property type="protein sequence ID" value="KAK7919117.1"/>
    <property type="molecule type" value="Genomic_DNA"/>
</dbReference>